<evidence type="ECO:0000313" key="1">
    <source>
        <dbReference type="EMBL" id="CAF2938470.1"/>
    </source>
</evidence>
<evidence type="ECO:0000313" key="2">
    <source>
        <dbReference type="Proteomes" id="UP000675881"/>
    </source>
</evidence>
<organism evidence="1 2">
    <name type="scientific">Lepeophtheirus salmonis</name>
    <name type="common">Salmon louse</name>
    <name type="synonym">Caligus salmonis</name>
    <dbReference type="NCBI Taxonomy" id="72036"/>
    <lineage>
        <taxon>Eukaryota</taxon>
        <taxon>Metazoa</taxon>
        <taxon>Ecdysozoa</taxon>
        <taxon>Arthropoda</taxon>
        <taxon>Crustacea</taxon>
        <taxon>Multicrustacea</taxon>
        <taxon>Hexanauplia</taxon>
        <taxon>Copepoda</taxon>
        <taxon>Siphonostomatoida</taxon>
        <taxon>Caligidae</taxon>
        <taxon>Lepeophtheirus</taxon>
    </lineage>
</organism>
<proteinExistence type="predicted"/>
<dbReference type="EMBL" id="HG994584">
    <property type="protein sequence ID" value="CAF2938470.1"/>
    <property type="molecule type" value="Genomic_DNA"/>
</dbReference>
<dbReference type="Proteomes" id="UP000675881">
    <property type="component" value="Chromosome 5"/>
</dbReference>
<keyword evidence="2" id="KW-1185">Reference proteome</keyword>
<gene>
    <name evidence="1" type="ORF">LSAA_10699</name>
</gene>
<accession>A0A7R8CUR0</accession>
<protein>
    <submittedName>
        <fullName evidence="1">(salmon louse) hypothetical protein</fullName>
    </submittedName>
</protein>
<dbReference type="AlphaFoldDB" id="A0A7R8CUR0"/>
<name>A0A7R8CUR0_LEPSM</name>
<sequence length="107" mass="11811">MSAGSTKMKATRNVYSGPLEEILIEILVTKSFIFLMNISELFPTFYRLKWSSAKASKPVLENALSSAFLFHPHLIYSDRRVGHNLRGSSLPGTMGGSLTSPLLPLII</sequence>
<reference evidence="1" key="1">
    <citation type="submission" date="2021-02" db="EMBL/GenBank/DDBJ databases">
        <authorList>
            <person name="Bekaert M."/>
        </authorList>
    </citation>
    <scope>NUCLEOTIDE SEQUENCE</scope>
    <source>
        <strain evidence="1">IoA-00</strain>
    </source>
</reference>